<evidence type="ECO:0000256" key="1">
    <source>
        <dbReference type="SAM" id="MobiDB-lite"/>
    </source>
</evidence>
<feature type="region of interest" description="Disordered" evidence="1">
    <location>
        <begin position="1"/>
        <end position="33"/>
    </location>
</feature>
<accession>Q6J823</accession>
<gene>
    <name evidence="2" type="primary">pas8</name>
</gene>
<evidence type="ECO:0000313" key="3">
    <source>
        <dbReference type="Proteomes" id="UP000001245"/>
    </source>
</evidence>
<dbReference type="GeneID" id="2846159"/>
<reference evidence="2 3" key="1">
    <citation type="journal article" date="2004" name="Virus Genes">
        <title>The genome of phiAsp2, an actinoplanes infecting phage.</title>
        <authorList>
            <person name="Jarling M."/>
            <person name="Bartkowiak K."/>
            <person name="Pape H."/>
            <person name="Meinhardt F."/>
        </authorList>
    </citation>
    <scope>NUCLEOTIDE SEQUENCE</scope>
</reference>
<proteinExistence type="predicted"/>
<evidence type="ECO:0000313" key="2">
    <source>
        <dbReference type="EMBL" id="AAT36756.1"/>
    </source>
</evidence>
<keyword evidence="3" id="KW-1185">Reference proteome</keyword>
<organism evidence="2 3">
    <name type="scientific">Actinoplanes phage phiAsp2</name>
    <dbReference type="NCBI Taxonomy" id="279303"/>
    <lineage>
        <taxon>Viruses</taxon>
        <taxon>Duplodnaviria</taxon>
        <taxon>Heunggongvirae</taxon>
        <taxon>Uroviricota</taxon>
        <taxon>Caudoviricetes</taxon>
        <taxon>Aspduovirus</taxon>
        <taxon>Aspduovirus Asp2</taxon>
    </lineage>
</organism>
<dbReference type="EMBL" id="AY576796">
    <property type="protein sequence ID" value="AAT36756.1"/>
    <property type="molecule type" value="Genomic_DNA"/>
</dbReference>
<name>Q6J823_9CAUD</name>
<dbReference type="RefSeq" id="YP_024794.1">
    <property type="nucleotide sequence ID" value="NC_005885.1"/>
</dbReference>
<sequence>MSQNKNDKPHAGHQEGMEYERDQVDTRPEKGRLFVKDKGGAVLLTQTDKTFGGKKKK</sequence>
<dbReference type="KEGG" id="vg:2846159"/>
<dbReference type="Proteomes" id="UP000001245">
    <property type="component" value="Segment"/>
</dbReference>
<protein>
    <submittedName>
        <fullName evidence="2">Pas8</fullName>
    </submittedName>
</protein>